<dbReference type="EMBL" id="QDKH01000036">
    <property type="protein sequence ID" value="PWC10544.1"/>
    <property type="molecule type" value="Genomic_DNA"/>
</dbReference>
<proteinExistence type="predicted"/>
<gene>
    <name evidence="1" type="ORF">DDT56_21790</name>
</gene>
<dbReference type="RefSeq" id="WP_136168460.1">
    <property type="nucleotide sequence ID" value="NZ_KZ819098.1"/>
</dbReference>
<reference evidence="1 2" key="1">
    <citation type="submission" date="2018-04" db="EMBL/GenBank/DDBJ databases">
        <title>Brenneria corticis sp.nov.</title>
        <authorList>
            <person name="Li Y."/>
        </authorList>
    </citation>
    <scope>NUCLEOTIDE SEQUENCE [LARGE SCALE GENOMIC DNA]</scope>
    <source>
        <strain evidence="1 2">CFCC 11842</strain>
    </source>
</reference>
<evidence type="ECO:0000313" key="2">
    <source>
        <dbReference type="Proteomes" id="UP000296159"/>
    </source>
</evidence>
<dbReference type="AlphaFoldDB" id="A0A2U1TM91"/>
<accession>A0A2U1TM91</accession>
<sequence length="145" mass="15721">MAEKISITYIGGKKQKRDTVTGSRLIFPRLKPVDVDSDIAHQLLAFPTVWVESASAEAALNQQASDEEAKAALAAEELARLQAEAAANSWVVKIGDEEVDLAKLTSAQLATLVESEDLDLTKGAQEKVDEFRARVREAIKTKAEA</sequence>
<keyword evidence="2" id="KW-1185">Reference proteome</keyword>
<protein>
    <submittedName>
        <fullName evidence="1">Uncharacterized protein</fullName>
    </submittedName>
</protein>
<dbReference type="Proteomes" id="UP000296159">
    <property type="component" value="Unassembled WGS sequence"/>
</dbReference>
<evidence type="ECO:0000313" key="1">
    <source>
        <dbReference type="EMBL" id="PWC10544.1"/>
    </source>
</evidence>
<name>A0A2U1TM91_9GAMM</name>
<organism evidence="1 2">
    <name type="scientific">Brenneria corticis</name>
    <dbReference type="NCBI Taxonomy" id="2173106"/>
    <lineage>
        <taxon>Bacteria</taxon>
        <taxon>Pseudomonadati</taxon>
        <taxon>Pseudomonadota</taxon>
        <taxon>Gammaproteobacteria</taxon>
        <taxon>Enterobacterales</taxon>
        <taxon>Pectobacteriaceae</taxon>
        <taxon>Brenneria</taxon>
    </lineage>
</organism>
<comment type="caution">
    <text evidence="1">The sequence shown here is derived from an EMBL/GenBank/DDBJ whole genome shotgun (WGS) entry which is preliminary data.</text>
</comment>